<dbReference type="PANTHER" id="PTHR12203:SF35">
    <property type="entry name" value="PROTEIN O-GLUCOSYLTRANSFERASE 1"/>
    <property type="match status" value="1"/>
</dbReference>
<dbReference type="Proteomes" id="UP000000759">
    <property type="component" value="Chromosome 19"/>
</dbReference>
<dbReference type="PANTHER" id="PTHR12203">
    <property type="entry name" value="KDEL LYS-ASP-GLU-LEU CONTAINING - RELATED"/>
    <property type="match status" value="1"/>
</dbReference>
<accession>B7G8J3</accession>
<gene>
    <name evidence="4" type="ORF">PHATRDRAFT_48833</name>
</gene>
<dbReference type="RefSeq" id="XP_002183480.1">
    <property type="nucleotide sequence ID" value="XM_002183444.1"/>
</dbReference>
<dbReference type="AlphaFoldDB" id="B7G8J3"/>
<dbReference type="Pfam" id="PF05686">
    <property type="entry name" value="Glyco_transf_90"/>
    <property type="match status" value="1"/>
</dbReference>
<evidence type="ECO:0000313" key="5">
    <source>
        <dbReference type="Proteomes" id="UP000000759"/>
    </source>
</evidence>
<dbReference type="KEGG" id="pti:PHATRDRAFT_48833"/>
<feature type="domain" description="Glycosyl transferase CAP10" evidence="3">
    <location>
        <begin position="302"/>
        <end position="526"/>
    </location>
</feature>
<dbReference type="InterPro" id="IPR006598">
    <property type="entry name" value="CAP10"/>
</dbReference>
<proteinExistence type="inferred from homology"/>
<dbReference type="GeneID" id="7195132"/>
<protein>
    <recommendedName>
        <fullName evidence="3">Glycosyl transferase CAP10 domain-containing protein</fullName>
    </recommendedName>
</protein>
<evidence type="ECO:0000256" key="2">
    <source>
        <dbReference type="ARBA" id="ARBA00022679"/>
    </source>
</evidence>
<dbReference type="eggNOG" id="KOG2458">
    <property type="taxonomic scope" value="Eukaryota"/>
</dbReference>
<organism evidence="4 5">
    <name type="scientific">Phaeodactylum tricornutum (strain CCAP 1055/1)</name>
    <dbReference type="NCBI Taxonomy" id="556484"/>
    <lineage>
        <taxon>Eukaryota</taxon>
        <taxon>Sar</taxon>
        <taxon>Stramenopiles</taxon>
        <taxon>Ochrophyta</taxon>
        <taxon>Bacillariophyta</taxon>
        <taxon>Bacillariophyceae</taxon>
        <taxon>Bacillariophycidae</taxon>
        <taxon>Naviculales</taxon>
        <taxon>Phaeodactylaceae</taxon>
        <taxon>Phaeodactylum</taxon>
    </lineage>
</organism>
<keyword evidence="5" id="KW-1185">Reference proteome</keyword>
<evidence type="ECO:0000256" key="1">
    <source>
        <dbReference type="ARBA" id="ARBA00010118"/>
    </source>
</evidence>
<dbReference type="GO" id="GO:0016740">
    <property type="term" value="F:transferase activity"/>
    <property type="evidence" value="ECO:0007669"/>
    <property type="project" value="UniProtKB-KW"/>
</dbReference>
<reference evidence="5" key="2">
    <citation type="submission" date="2008-08" db="EMBL/GenBank/DDBJ databases">
        <authorList>
            <consortium name="Diatom Consortium"/>
            <person name="Grigoriev I."/>
            <person name="Grimwood J."/>
            <person name="Kuo A."/>
            <person name="Otillar R.P."/>
            <person name="Salamov A."/>
            <person name="Detter J.C."/>
            <person name="Lindquist E."/>
            <person name="Shapiro H."/>
            <person name="Lucas S."/>
            <person name="Glavina del Rio T."/>
            <person name="Pitluck S."/>
            <person name="Rokhsar D."/>
            <person name="Bowler C."/>
        </authorList>
    </citation>
    <scope>GENOME REANNOTATION</scope>
    <source>
        <strain evidence="5">CCAP 1055/1</strain>
    </source>
</reference>
<dbReference type="SMART" id="SM00672">
    <property type="entry name" value="CAP10"/>
    <property type="match status" value="1"/>
</dbReference>
<comment type="similarity">
    <text evidence="1">Belongs to the glycosyltransferase 90 family.</text>
</comment>
<dbReference type="InParanoid" id="B7G8J3"/>
<dbReference type="OrthoDB" id="206240at2759"/>
<evidence type="ECO:0000259" key="3">
    <source>
        <dbReference type="SMART" id="SM00672"/>
    </source>
</evidence>
<keyword evidence="2" id="KW-0808">Transferase</keyword>
<sequence>MPCIDNPYGSGRHTSRLAMIYTVIILGCFNLWNDSAPIDPRVRASDISCSHSSDRFGGFIHPYLNFSNGIKSVFVNGVQGSCKELVHYKAIAPKNKAISSYASSVIRAHRFPTVFQRVRFYMSSWYEPPCDESELLEIVEYVGNEKHEGKTIVAGSQLLTHAVPADEQDGVEAAIFLPSYSFQRQTLLTDTSLSVAVRATSLPGTDLVFVLTKSTLDLCEFNPRPEQRKSLQRVYCRELRDNLLLPFQKQTNQTGDLAVLLAQVGDSLASKIMNEFGSPTRQKQRPSIPHFKKVRRAWDNVTGRDLMLKISTKSCATLETRPTNNQDLEPIIWKMGVKRHYGKVSSVPEKDIPWEEKGNAAVFRGTTTGLVHPETSSRERCLKNPRCRLVLMYHNSSYVDAKFTTILDSSKLPPIIDNITISGESLSMEDQLKYKALIFMEGNDVSTGLKWGLYSNSVVMITKPSISSWAMEELLEPYVHYVPLRDDLSDVETQMKWIVEHDREAKEIALRGQLWMHDLLYAEESERDNAAINEEILRRYQTHFRPGIAVKEELLFYPKPLK</sequence>
<reference evidence="4 5" key="1">
    <citation type="journal article" date="2008" name="Nature">
        <title>The Phaeodactylum genome reveals the evolutionary history of diatom genomes.</title>
        <authorList>
            <person name="Bowler C."/>
            <person name="Allen A.E."/>
            <person name="Badger J.H."/>
            <person name="Grimwood J."/>
            <person name="Jabbari K."/>
            <person name="Kuo A."/>
            <person name="Maheswari U."/>
            <person name="Martens C."/>
            <person name="Maumus F."/>
            <person name="Otillar R.P."/>
            <person name="Rayko E."/>
            <person name="Salamov A."/>
            <person name="Vandepoele K."/>
            <person name="Beszteri B."/>
            <person name="Gruber A."/>
            <person name="Heijde M."/>
            <person name="Katinka M."/>
            <person name="Mock T."/>
            <person name="Valentin K."/>
            <person name="Verret F."/>
            <person name="Berges J.A."/>
            <person name="Brownlee C."/>
            <person name="Cadoret J.P."/>
            <person name="Chiovitti A."/>
            <person name="Choi C.J."/>
            <person name="Coesel S."/>
            <person name="De Martino A."/>
            <person name="Detter J.C."/>
            <person name="Durkin C."/>
            <person name="Falciatore A."/>
            <person name="Fournet J."/>
            <person name="Haruta M."/>
            <person name="Huysman M.J."/>
            <person name="Jenkins B.D."/>
            <person name="Jiroutova K."/>
            <person name="Jorgensen R.E."/>
            <person name="Joubert Y."/>
            <person name="Kaplan A."/>
            <person name="Kroger N."/>
            <person name="Kroth P.G."/>
            <person name="La Roche J."/>
            <person name="Lindquist E."/>
            <person name="Lommer M."/>
            <person name="Martin-Jezequel V."/>
            <person name="Lopez P.J."/>
            <person name="Lucas S."/>
            <person name="Mangogna M."/>
            <person name="McGinnis K."/>
            <person name="Medlin L.K."/>
            <person name="Montsant A."/>
            <person name="Oudot-Le Secq M.P."/>
            <person name="Napoli C."/>
            <person name="Obornik M."/>
            <person name="Parker M.S."/>
            <person name="Petit J.L."/>
            <person name="Porcel B.M."/>
            <person name="Poulsen N."/>
            <person name="Robison M."/>
            <person name="Rychlewski L."/>
            <person name="Rynearson T.A."/>
            <person name="Schmutz J."/>
            <person name="Shapiro H."/>
            <person name="Siaut M."/>
            <person name="Stanley M."/>
            <person name="Sussman M.R."/>
            <person name="Taylor A.R."/>
            <person name="Vardi A."/>
            <person name="von Dassow P."/>
            <person name="Vyverman W."/>
            <person name="Willis A."/>
            <person name="Wyrwicz L.S."/>
            <person name="Rokhsar D.S."/>
            <person name="Weissenbach J."/>
            <person name="Armbrust E.V."/>
            <person name="Green B.R."/>
            <person name="Van de Peer Y."/>
            <person name="Grigoriev I.V."/>
        </authorList>
    </citation>
    <scope>NUCLEOTIDE SEQUENCE [LARGE SCALE GENOMIC DNA]</scope>
    <source>
        <strain evidence="4 5">CCAP 1055/1</strain>
    </source>
</reference>
<evidence type="ECO:0000313" key="4">
    <source>
        <dbReference type="EMBL" id="EEC45180.1"/>
    </source>
</evidence>
<name>B7G8J3_PHATC</name>
<dbReference type="HOGENOM" id="CLU_032266_0_0_1"/>
<dbReference type="PaxDb" id="2850-Phatr48833"/>
<dbReference type="EMBL" id="CM000621">
    <property type="protein sequence ID" value="EEC45180.1"/>
    <property type="molecule type" value="Genomic_DNA"/>
</dbReference>
<dbReference type="InterPro" id="IPR051091">
    <property type="entry name" value="O-Glucosyltr/Glycosyltrsf_90"/>
</dbReference>